<accession>A0A9P6SLJ7</accession>
<feature type="compositionally biased region" description="Basic and acidic residues" evidence="12">
    <location>
        <begin position="464"/>
        <end position="477"/>
    </location>
</feature>
<sequence>MMSSPSSAGSSAGKRKRTSTLPSSIKTNTAVDQLQPSSRDASGEEGDTTAPESSSLSNRKADPNPPTKRLRSSTQDKSSNGSASMQDPGEPSDTTEASTDIASRVGRRGRKSTSKDAEDDKTQAMAPPPIGKLTDPVGYKTNPPPAGRPVRVYADGVFDLFHLGHMRQLEQAKKAFPDVYLMVGVTGDKETHKRKGLTVLSGQERAETVRHCKWVDEVFEDCPWIVTPEFLEQHKIDYVAHDDLPYGADEGDDIYKPIKEAGKFLVTQRTEGVSTTGIITKIVRDYEKYIARQFKRGTSRQELNVSWLKKNELDLKRHVTEMRDAIRSNWTTTGQELGKELRQFWQASRPGSPARMASYDESSKGGSLTSPSALSHLSRRLEIPRGDSPGPGSDFATGYSLGLIGGVRSWMTKSRQTNRDSHHGSDSSEEDSDEKSPPRGRTGKVEGGDEEQQVDAQIEAMMEENSKHSGLERGHLD</sequence>
<evidence type="ECO:0000256" key="9">
    <source>
        <dbReference type="ARBA" id="ARBA00026101"/>
    </source>
</evidence>
<dbReference type="CDD" id="cd02174">
    <property type="entry name" value="CCT"/>
    <property type="match status" value="1"/>
</dbReference>
<feature type="region of interest" description="Disordered" evidence="12">
    <location>
        <begin position="1"/>
        <end position="146"/>
    </location>
</feature>
<feature type="compositionally biased region" description="Polar residues" evidence="12">
    <location>
        <begin position="19"/>
        <end position="40"/>
    </location>
</feature>
<dbReference type="PANTHER" id="PTHR10739:SF13">
    <property type="entry name" value="CHOLINE-PHOSPHATE CYTIDYLYLTRANSFERASE"/>
    <property type="match status" value="1"/>
</dbReference>
<dbReference type="GO" id="GO:0004105">
    <property type="term" value="F:choline-phosphate cytidylyltransferase activity"/>
    <property type="evidence" value="ECO:0007669"/>
    <property type="project" value="UniProtKB-EC"/>
</dbReference>
<keyword evidence="7" id="KW-0594">Phospholipid biosynthesis</keyword>
<dbReference type="InterPro" id="IPR004821">
    <property type="entry name" value="Cyt_trans-like"/>
</dbReference>
<dbReference type="OrthoDB" id="17102at2759"/>
<feature type="non-terminal residue" evidence="14">
    <location>
        <position position="1"/>
    </location>
</feature>
<evidence type="ECO:0000256" key="11">
    <source>
        <dbReference type="ARBA" id="ARBA00080967"/>
    </source>
</evidence>
<dbReference type="InterPro" id="IPR045049">
    <property type="entry name" value="Pcy1-like"/>
</dbReference>
<dbReference type="GO" id="GO:0005635">
    <property type="term" value="C:nuclear envelope"/>
    <property type="evidence" value="ECO:0007669"/>
    <property type="project" value="TreeGrafter"/>
</dbReference>
<evidence type="ECO:0000256" key="4">
    <source>
        <dbReference type="ARBA" id="ARBA00022679"/>
    </source>
</evidence>
<dbReference type="AlphaFoldDB" id="A0A9P6SLJ7"/>
<comment type="similarity">
    <text evidence="1">Belongs to the cytidylyltransferase family.</text>
</comment>
<evidence type="ECO:0000256" key="3">
    <source>
        <dbReference type="ARBA" id="ARBA00022553"/>
    </source>
</evidence>
<keyword evidence="4" id="KW-0808">Transferase</keyword>
<reference evidence="14" key="1">
    <citation type="submission" date="2019-07" db="EMBL/GenBank/DDBJ databases">
        <title>Hyphodiscus hymeniophilus genome sequencing and assembly.</title>
        <authorList>
            <person name="Kramer G."/>
            <person name="Nodwell J."/>
        </authorList>
    </citation>
    <scope>NUCLEOTIDE SEQUENCE</scope>
    <source>
        <strain evidence="14">ATCC 34498</strain>
    </source>
</reference>
<feature type="compositionally biased region" description="Basic and acidic residues" evidence="12">
    <location>
        <begin position="417"/>
        <end position="426"/>
    </location>
</feature>
<keyword evidence="3" id="KW-0597">Phosphoprotein</keyword>
<evidence type="ECO:0000313" key="15">
    <source>
        <dbReference type="Proteomes" id="UP000785200"/>
    </source>
</evidence>
<keyword evidence="15" id="KW-1185">Reference proteome</keyword>
<keyword evidence="6" id="KW-0443">Lipid metabolism</keyword>
<dbReference type="InterPro" id="IPR041723">
    <property type="entry name" value="CCT"/>
</dbReference>
<keyword evidence="2" id="KW-0444">Lipid biosynthesis</keyword>
<protein>
    <recommendedName>
        <fullName evidence="9">choline-phosphate cytidylyltransferase</fullName>
        <ecNumber evidence="9">2.7.7.15</ecNumber>
    </recommendedName>
    <alternativeName>
        <fullName evidence="10">CTP:phosphocholine cytidylyltransferase</fullName>
    </alternativeName>
    <alternativeName>
        <fullName evidence="11">Phosphorylcholine transferase</fullName>
    </alternativeName>
</protein>
<feature type="compositionally biased region" description="Polar residues" evidence="12">
    <location>
        <begin position="364"/>
        <end position="373"/>
    </location>
</feature>
<dbReference type="SUPFAM" id="SSF52374">
    <property type="entry name" value="Nucleotidylyl transferase"/>
    <property type="match status" value="1"/>
</dbReference>
<comment type="caution">
    <text evidence="14">The sequence shown here is derived from an EMBL/GenBank/DDBJ whole genome shotgun (WGS) entry which is preliminary data.</text>
</comment>
<dbReference type="EC" id="2.7.7.15" evidence="9"/>
<evidence type="ECO:0000313" key="14">
    <source>
        <dbReference type="EMBL" id="KAG0645953.1"/>
    </source>
</evidence>
<feature type="region of interest" description="Disordered" evidence="12">
    <location>
        <begin position="413"/>
        <end position="477"/>
    </location>
</feature>
<evidence type="ECO:0000256" key="12">
    <source>
        <dbReference type="SAM" id="MobiDB-lite"/>
    </source>
</evidence>
<evidence type="ECO:0000256" key="5">
    <source>
        <dbReference type="ARBA" id="ARBA00022695"/>
    </source>
</evidence>
<feature type="compositionally biased region" description="Polar residues" evidence="12">
    <location>
        <begin position="92"/>
        <end position="101"/>
    </location>
</feature>
<dbReference type="PANTHER" id="PTHR10739">
    <property type="entry name" value="CYTIDYLYLTRANSFERASE"/>
    <property type="match status" value="1"/>
</dbReference>
<dbReference type="GO" id="GO:0031210">
    <property type="term" value="F:phosphatidylcholine binding"/>
    <property type="evidence" value="ECO:0007669"/>
    <property type="project" value="TreeGrafter"/>
</dbReference>
<evidence type="ECO:0000256" key="6">
    <source>
        <dbReference type="ARBA" id="ARBA00023098"/>
    </source>
</evidence>
<dbReference type="InterPro" id="IPR014729">
    <property type="entry name" value="Rossmann-like_a/b/a_fold"/>
</dbReference>
<dbReference type="NCBIfam" id="TIGR00125">
    <property type="entry name" value="cyt_tran_rel"/>
    <property type="match status" value="1"/>
</dbReference>
<gene>
    <name evidence="14" type="ORF">D0Z07_7692</name>
</gene>
<evidence type="ECO:0000259" key="13">
    <source>
        <dbReference type="Pfam" id="PF01467"/>
    </source>
</evidence>
<feature type="region of interest" description="Disordered" evidence="12">
    <location>
        <begin position="348"/>
        <end position="373"/>
    </location>
</feature>
<feature type="compositionally biased region" description="Basic and acidic residues" evidence="12">
    <location>
        <begin position="113"/>
        <end position="122"/>
    </location>
</feature>
<dbReference type="Proteomes" id="UP000785200">
    <property type="component" value="Unassembled WGS sequence"/>
</dbReference>
<name>A0A9P6SLJ7_9HELO</name>
<keyword evidence="5 14" id="KW-0548">Nucleotidyltransferase</keyword>
<evidence type="ECO:0000256" key="2">
    <source>
        <dbReference type="ARBA" id="ARBA00022516"/>
    </source>
</evidence>
<evidence type="ECO:0000256" key="7">
    <source>
        <dbReference type="ARBA" id="ARBA00023209"/>
    </source>
</evidence>
<organism evidence="14 15">
    <name type="scientific">Hyphodiscus hymeniophilus</name>
    <dbReference type="NCBI Taxonomy" id="353542"/>
    <lineage>
        <taxon>Eukaryota</taxon>
        <taxon>Fungi</taxon>
        <taxon>Dikarya</taxon>
        <taxon>Ascomycota</taxon>
        <taxon>Pezizomycotina</taxon>
        <taxon>Leotiomycetes</taxon>
        <taxon>Helotiales</taxon>
        <taxon>Hyphodiscaceae</taxon>
        <taxon>Hyphodiscus</taxon>
    </lineage>
</organism>
<feature type="domain" description="Cytidyltransferase-like" evidence="13">
    <location>
        <begin position="153"/>
        <end position="280"/>
    </location>
</feature>
<feature type="compositionally biased region" description="Low complexity" evidence="12">
    <location>
        <begin position="1"/>
        <end position="12"/>
    </location>
</feature>
<dbReference type="Gene3D" id="3.40.50.620">
    <property type="entry name" value="HUPs"/>
    <property type="match status" value="1"/>
</dbReference>
<evidence type="ECO:0000256" key="1">
    <source>
        <dbReference type="ARBA" id="ARBA00010101"/>
    </source>
</evidence>
<dbReference type="FunFam" id="3.40.50.620:FF:000147">
    <property type="entry name" value="Cholinephosphate cytidylyltransferase"/>
    <property type="match status" value="1"/>
</dbReference>
<evidence type="ECO:0000256" key="10">
    <source>
        <dbReference type="ARBA" id="ARBA00076205"/>
    </source>
</evidence>
<dbReference type="Pfam" id="PF01467">
    <property type="entry name" value="CTP_transf_like"/>
    <property type="match status" value="1"/>
</dbReference>
<keyword evidence="8" id="KW-1208">Phospholipid metabolism</keyword>
<proteinExistence type="inferred from homology"/>
<evidence type="ECO:0000256" key="8">
    <source>
        <dbReference type="ARBA" id="ARBA00023264"/>
    </source>
</evidence>
<dbReference type="EMBL" id="VNKQ01000017">
    <property type="protein sequence ID" value="KAG0645953.1"/>
    <property type="molecule type" value="Genomic_DNA"/>
</dbReference>
<feature type="compositionally biased region" description="Polar residues" evidence="12">
    <location>
        <begin position="72"/>
        <end position="85"/>
    </location>
</feature>